<keyword evidence="8" id="KW-0186">Copper</keyword>
<keyword evidence="14" id="KW-1185">Reference proteome</keyword>
<keyword evidence="7" id="KW-0862">Zinc</keyword>
<dbReference type="GO" id="GO:0016787">
    <property type="term" value="F:hydrolase activity"/>
    <property type="evidence" value="ECO:0007669"/>
    <property type="project" value="UniProtKB-KW"/>
</dbReference>
<dbReference type="SUPFAM" id="SSF64438">
    <property type="entry name" value="CNF1/YfiH-like putative cysteine hydrolases"/>
    <property type="match status" value="1"/>
</dbReference>
<reference evidence="13" key="1">
    <citation type="submission" date="2021-03" db="EMBL/GenBank/DDBJ databases">
        <title>Actinotalea soli sp. nov., isolated from soil.</title>
        <authorList>
            <person name="Ping W."/>
            <person name="Zhang J."/>
        </authorList>
    </citation>
    <scope>NUCLEOTIDE SEQUENCE</scope>
    <source>
        <strain evidence="13">BY-33</strain>
    </source>
</reference>
<accession>A0A939LSV2</accession>
<evidence type="ECO:0000256" key="9">
    <source>
        <dbReference type="ARBA" id="ARBA00047989"/>
    </source>
</evidence>
<dbReference type="GO" id="GO:0017061">
    <property type="term" value="F:S-methyl-5-thioadenosine phosphorylase activity"/>
    <property type="evidence" value="ECO:0007669"/>
    <property type="project" value="UniProtKB-EC"/>
</dbReference>
<keyword evidence="6" id="KW-0378">Hydrolase</keyword>
<keyword evidence="5" id="KW-0479">Metal-binding</keyword>
<dbReference type="Gene3D" id="3.60.140.10">
    <property type="entry name" value="CNF1/YfiH-like putative cysteine hydrolases"/>
    <property type="match status" value="1"/>
</dbReference>
<evidence type="ECO:0000256" key="1">
    <source>
        <dbReference type="ARBA" id="ARBA00000553"/>
    </source>
</evidence>
<evidence type="ECO:0000256" key="8">
    <source>
        <dbReference type="ARBA" id="ARBA00023008"/>
    </source>
</evidence>
<dbReference type="EMBL" id="JAGEMK010000011">
    <property type="protein sequence ID" value="MBO1753258.1"/>
    <property type="molecule type" value="Genomic_DNA"/>
</dbReference>
<dbReference type="Pfam" id="PF02578">
    <property type="entry name" value="Cu-oxidase_4"/>
    <property type="match status" value="1"/>
</dbReference>
<dbReference type="PANTHER" id="PTHR30616:SF2">
    <property type="entry name" value="PURINE NUCLEOSIDE PHOSPHORYLASE LACC1"/>
    <property type="match status" value="1"/>
</dbReference>
<proteinExistence type="inferred from homology"/>
<comment type="similarity">
    <text evidence="3 12">Belongs to the purine nucleoside phosphorylase YfiH/LACC1 family.</text>
</comment>
<sequence length="237" mass="23957">MAVAPEGSGGRPAAASPHGDFNLGLGLGEEDAVVLARREGLADWLGVPVVTARQVHGTHVHPVPAAPQDPTEVPTADGLVTTSTEVGLVVLAADCVPVLLCDPHHGVAAAVHAGRAGVVGDVVGRAVAAMVGRGAQVTDLRAVVGPAVCGSCYEVPAELAAQVVAAVPETRSRTRRGTAALDLPAGVGAQLFAAGVRQVCHLGSCTLEDPRWYSHRGVPQGRPAGRHGGVVRLLRAS</sequence>
<dbReference type="NCBIfam" id="TIGR00726">
    <property type="entry name" value="peptidoglycan editing factor PgeF"/>
    <property type="match status" value="1"/>
</dbReference>
<comment type="catalytic activity">
    <reaction evidence="11">
        <text>S-methyl-5'-thioadenosine + phosphate = 5-(methylsulfanyl)-alpha-D-ribose 1-phosphate + adenine</text>
        <dbReference type="Rhea" id="RHEA:11852"/>
        <dbReference type="ChEBI" id="CHEBI:16708"/>
        <dbReference type="ChEBI" id="CHEBI:17509"/>
        <dbReference type="ChEBI" id="CHEBI:43474"/>
        <dbReference type="ChEBI" id="CHEBI:58533"/>
        <dbReference type="EC" id="2.4.2.28"/>
    </reaction>
    <physiologicalReaction direction="left-to-right" evidence="11">
        <dbReference type="Rhea" id="RHEA:11853"/>
    </physiologicalReaction>
</comment>
<evidence type="ECO:0000256" key="12">
    <source>
        <dbReference type="RuleBase" id="RU361274"/>
    </source>
</evidence>
<dbReference type="InterPro" id="IPR011324">
    <property type="entry name" value="Cytotoxic_necrot_fac-like_cat"/>
</dbReference>
<keyword evidence="4" id="KW-0808">Transferase</keyword>
<dbReference type="CDD" id="cd16833">
    <property type="entry name" value="YfiH"/>
    <property type="match status" value="1"/>
</dbReference>
<dbReference type="InterPro" id="IPR038371">
    <property type="entry name" value="Cu_polyphenol_OxRdtase_sf"/>
</dbReference>
<evidence type="ECO:0000256" key="11">
    <source>
        <dbReference type="ARBA" id="ARBA00049893"/>
    </source>
</evidence>
<protein>
    <recommendedName>
        <fullName evidence="12">Purine nucleoside phosphorylase</fullName>
    </recommendedName>
</protein>
<organism evidence="13 14">
    <name type="scientific">Actinotalea soli</name>
    <dbReference type="NCBI Taxonomy" id="2819234"/>
    <lineage>
        <taxon>Bacteria</taxon>
        <taxon>Bacillati</taxon>
        <taxon>Actinomycetota</taxon>
        <taxon>Actinomycetes</taxon>
        <taxon>Micrococcales</taxon>
        <taxon>Cellulomonadaceae</taxon>
        <taxon>Actinotalea</taxon>
    </lineage>
</organism>
<gene>
    <name evidence="13" type="primary">pgeF</name>
    <name evidence="13" type="ORF">J4G33_15730</name>
</gene>
<evidence type="ECO:0000256" key="4">
    <source>
        <dbReference type="ARBA" id="ARBA00022679"/>
    </source>
</evidence>
<comment type="catalytic activity">
    <reaction evidence="9">
        <text>adenosine + H2O + H(+) = inosine + NH4(+)</text>
        <dbReference type="Rhea" id="RHEA:24408"/>
        <dbReference type="ChEBI" id="CHEBI:15377"/>
        <dbReference type="ChEBI" id="CHEBI:15378"/>
        <dbReference type="ChEBI" id="CHEBI:16335"/>
        <dbReference type="ChEBI" id="CHEBI:17596"/>
        <dbReference type="ChEBI" id="CHEBI:28938"/>
        <dbReference type="EC" id="3.5.4.4"/>
    </reaction>
    <physiologicalReaction direction="left-to-right" evidence="9">
        <dbReference type="Rhea" id="RHEA:24409"/>
    </physiologicalReaction>
</comment>
<evidence type="ECO:0000256" key="2">
    <source>
        <dbReference type="ARBA" id="ARBA00003215"/>
    </source>
</evidence>
<dbReference type="Proteomes" id="UP000664209">
    <property type="component" value="Unassembled WGS sequence"/>
</dbReference>
<name>A0A939LSV2_9CELL</name>
<dbReference type="AlphaFoldDB" id="A0A939LSV2"/>
<comment type="catalytic activity">
    <reaction evidence="1">
        <text>inosine + phosphate = alpha-D-ribose 1-phosphate + hypoxanthine</text>
        <dbReference type="Rhea" id="RHEA:27646"/>
        <dbReference type="ChEBI" id="CHEBI:17368"/>
        <dbReference type="ChEBI" id="CHEBI:17596"/>
        <dbReference type="ChEBI" id="CHEBI:43474"/>
        <dbReference type="ChEBI" id="CHEBI:57720"/>
        <dbReference type="EC" id="2.4.2.1"/>
    </reaction>
    <physiologicalReaction direction="left-to-right" evidence="1">
        <dbReference type="Rhea" id="RHEA:27647"/>
    </physiologicalReaction>
</comment>
<dbReference type="PANTHER" id="PTHR30616">
    <property type="entry name" value="UNCHARACTERIZED PROTEIN YFIH"/>
    <property type="match status" value="1"/>
</dbReference>
<dbReference type="InterPro" id="IPR003730">
    <property type="entry name" value="Cu_polyphenol_OxRdtase"/>
</dbReference>
<dbReference type="GO" id="GO:0005507">
    <property type="term" value="F:copper ion binding"/>
    <property type="evidence" value="ECO:0007669"/>
    <property type="project" value="TreeGrafter"/>
</dbReference>
<evidence type="ECO:0000256" key="7">
    <source>
        <dbReference type="ARBA" id="ARBA00022833"/>
    </source>
</evidence>
<evidence type="ECO:0000256" key="6">
    <source>
        <dbReference type="ARBA" id="ARBA00022801"/>
    </source>
</evidence>
<evidence type="ECO:0000313" key="13">
    <source>
        <dbReference type="EMBL" id="MBO1753258.1"/>
    </source>
</evidence>
<evidence type="ECO:0000256" key="5">
    <source>
        <dbReference type="ARBA" id="ARBA00022723"/>
    </source>
</evidence>
<comment type="caution">
    <text evidence="13">The sequence shown here is derived from an EMBL/GenBank/DDBJ whole genome shotgun (WGS) entry which is preliminary data.</text>
</comment>
<comment type="catalytic activity">
    <reaction evidence="10">
        <text>adenosine + phosphate = alpha-D-ribose 1-phosphate + adenine</text>
        <dbReference type="Rhea" id="RHEA:27642"/>
        <dbReference type="ChEBI" id="CHEBI:16335"/>
        <dbReference type="ChEBI" id="CHEBI:16708"/>
        <dbReference type="ChEBI" id="CHEBI:43474"/>
        <dbReference type="ChEBI" id="CHEBI:57720"/>
        <dbReference type="EC" id="2.4.2.1"/>
    </reaction>
    <physiologicalReaction direction="left-to-right" evidence="10">
        <dbReference type="Rhea" id="RHEA:27643"/>
    </physiologicalReaction>
</comment>
<evidence type="ECO:0000256" key="3">
    <source>
        <dbReference type="ARBA" id="ARBA00007353"/>
    </source>
</evidence>
<evidence type="ECO:0000313" key="14">
    <source>
        <dbReference type="Proteomes" id="UP000664209"/>
    </source>
</evidence>
<evidence type="ECO:0000256" key="10">
    <source>
        <dbReference type="ARBA" id="ARBA00048968"/>
    </source>
</evidence>
<comment type="function">
    <text evidence="2">Purine nucleoside enzyme that catalyzes the phosphorolysis of adenosine and inosine nucleosides, yielding D-ribose 1-phosphate and the respective free bases, adenine and hypoxanthine. Also catalyzes the phosphorolysis of S-methyl-5'-thioadenosine into adenine and S-methyl-5-thio-alpha-D-ribose 1-phosphate. Also has adenosine deaminase activity.</text>
</comment>